<accession>A0A8T4CAR0</accession>
<comment type="caution">
    <text evidence="7">The sequence shown here is derived from an EMBL/GenBank/DDBJ whole genome shotgun (WGS) entry which is preliminary data.</text>
</comment>
<dbReference type="Gene3D" id="3.40.1490.10">
    <property type="entry name" value="Bit1"/>
    <property type="match status" value="1"/>
</dbReference>
<dbReference type="SUPFAM" id="SSF102462">
    <property type="entry name" value="Peptidyl-tRNA hydrolase II"/>
    <property type="match status" value="1"/>
</dbReference>
<dbReference type="Pfam" id="PF01981">
    <property type="entry name" value="PTH2"/>
    <property type="match status" value="1"/>
</dbReference>
<name>A0A8T4CAR0_9ARCH</name>
<dbReference type="EC" id="3.1.1.29" evidence="2"/>
<dbReference type="NCBIfam" id="NF003314">
    <property type="entry name" value="PRK04322.1"/>
    <property type="match status" value="1"/>
</dbReference>
<organism evidence="7 8">
    <name type="scientific">Candidatus Iainarchaeum sp</name>
    <dbReference type="NCBI Taxonomy" id="3101447"/>
    <lineage>
        <taxon>Archaea</taxon>
        <taxon>Candidatus Iainarchaeota</taxon>
        <taxon>Candidatus Iainarchaeia</taxon>
        <taxon>Candidatus Iainarchaeales</taxon>
        <taxon>Candidatus Iainarchaeaceae</taxon>
        <taxon>Candidatus Iainarchaeum</taxon>
    </lineage>
</organism>
<reference evidence="7" key="1">
    <citation type="submission" date="2019-03" db="EMBL/GenBank/DDBJ databases">
        <title>Lake Tanganyika Metagenome-Assembled Genomes (MAGs).</title>
        <authorList>
            <person name="Tran P."/>
        </authorList>
    </citation>
    <scope>NUCLEOTIDE SEQUENCE</scope>
    <source>
        <strain evidence="7">M_DeepCast_50m_m2_156</strain>
    </source>
</reference>
<sequence>MYTQVLVVRNDLKMGKGKIAAQCSHASIAAFLKSQERKWGNEYEEWLNEGMQKIVCKVDTEKELLQLFEQVKNKFPTALITDAGHTQIAPNTKTCIGIGPANENELKKYTGHLKLL</sequence>
<dbReference type="NCBIfam" id="TIGR00283">
    <property type="entry name" value="arch_pth2"/>
    <property type="match status" value="1"/>
</dbReference>
<dbReference type="AlphaFoldDB" id="A0A8T4CAR0"/>
<dbReference type="CDD" id="cd02407">
    <property type="entry name" value="PTH2_family"/>
    <property type="match status" value="1"/>
</dbReference>
<gene>
    <name evidence="7" type="ORF">FJY86_01650</name>
</gene>
<dbReference type="InterPro" id="IPR023476">
    <property type="entry name" value="Pep_tRNA_hydro_II_dom_sf"/>
</dbReference>
<evidence type="ECO:0000256" key="2">
    <source>
        <dbReference type="ARBA" id="ARBA00013260"/>
    </source>
</evidence>
<comment type="similarity">
    <text evidence="4">Belongs to the PTH2 family.</text>
</comment>
<evidence type="ECO:0000256" key="6">
    <source>
        <dbReference type="ARBA" id="ARBA00050038"/>
    </source>
</evidence>
<evidence type="ECO:0000256" key="4">
    <source>
        <dbReference type="ARBA" id="ARBA00038050"/>
    </source>
</evidence>
<proteinExistence type="inferred from homology"/>
<dbReference type="GO" id="GO:0004045">
    <property type="term" value="F:peptidyl-tRNA hydrolase activity"/>
    <property type="evidence" value="ECO:0007669"/>
    <property type="project" value="UniProtKB-EC"/>
</dbReference>
<dbReference type="FunFam" id="3.40.1490.10:FF:000001">
    <property type="entry name" value="Peptidyl-tRNA hydrolase 2"/>
    <property type="match status" value="1"/>
</dbReference>
<dbReference type="EMBL" id="VGJJ01000007">
    <property type="protein sequence ID" value="MBM3282028.1"/>
    <property type="molecule type" value="Genomic_DNA"/>
</dbReference>
<evidence type="ECO:0000256" key="5">
    <source>
        <dbReference type="ARBA" id="ARBA00048707"/>
    </source>
</evidence>
<evidence type="ECO:0000256" key="3">
    <source>
        <dbReference type="ARBA" id="ARBA00022801"/>
    </source>
</evidence>
<evidence type="ECO:0000256" key="1">
    <source>
        <dbReference type="ARBA" id="ARBA00003043"/>
    </source>
</evidence>
<evidence type="ECO:0000313" key="7">
    <source>
        <dbReference type="EMBL" id="MBM3282028.1"/>
    </source>
</evidence>
<keyword evidence="3 7" id="KW-0378">Hydrolase</keyword>
<dbReference type="PANTHER" id="PTHR12649">
    <property type="entry name" value="PEPTIDYL-TRNA HYDROLASE 2"/>
    <property type="match status" value="1"/>
</dbReference>
<protein>
    <recommendedName>
        <fullName evidence="6">Peptidyl-tRNA hydrolase</fullName>
        <ecNumber evidence="2">3.1.1.29</ecNumber>
    </recommendedName>
</protein>
<dbReference type="PANTHER" id="PTHR12649:SF11">
    <property type="entry name" value="PEPTIDYL-TRNA HYDROLASE 2, MITOCHONDRIAL"/>
    <property type="match status" value="1"/>
</dbReference>
<dbReference type="InterPro" id="IPR002833">
    <property type="entry name" value="PTH2"/>
</dbReference>
<dbReference type="GO" id="GO:0005829">
    <property type="term" value="C:cytosol"/>
    <property type="evidence" value="ECO:0007669"/>
    <property type="project" value="TreeGrafter"/>
</dbReference>
<dbReference type="Proteomes" id="UP000774699">
    <property type="component" value="Unassembled WGS sequence"/>
</dbReference>
<comment type="function">
    <text evidence="1">The natural substrate for this enzyme may be peptidyl-tRNAs which drop off the ribosome during protein synthesis.</text>
</comment>
<comment type="catalytic activity">
    <reaction evidence="5">
        <text>an N-acyl-L-alpha-aminoacyl-tRNA + H2O = an N-acyl-L-amino acid + a tRNA + H(+)</text>
        <dbReference type="Rhea" id="RHEA:54448"/>
        <dbReference type="Rhea" id="RHEA-COMP:10123"/>
        <dbReference type="Rhea" id="RHEA-COMP:13883"/>
        <dbReference type="ChEBI" id="CHEBI:15377"/>
        <dbReference type="ChEBI" id="CHEBI:15378"/>
        <dbReference type="ChEBI" id="CHEBI:59874"/>
        <dbReference type="ChEBI" id="CHEBI:78442"/>
        <dbReference type="ChEBI" id="CHEBI:138191"/>
        <dbReference type="EC" id="3.1.1.29"/>
    </reaction>
</comment>
<evidence type="ECO:0000313" key="8">
    <source>
        <dbReference type="Proteomes" id="UP000774699"/>
    </source>
</evidence>